<proteinExistence type="predicted"/>
<evidence type="ECO:0000256" key="1">
    <source>
        <dbReference type="SAM" id="MobiDB-lite"/>
    </source>
</evidence>
<gene>
    <name evidence="2" type="ORF">INT47_002938</name>
</gene>
<dbReference type="Proteomes" id="UP000603453">
    <property type="component" value="Unassembled WGS sequence"/>
</dbReference>
<protein>
    <submittedName>
        <fullName evidence="2">Uncharacterized protein</fullName>
    </submittedName>
</protein>
<organism evidence="2 3">
    <name type="scientific">Mucor saturninus</name>
    <dbReference type="NCBI Taxonomy" id="64648"/>
    <lineage>
        <taxon>Eukaryota</taxon>
        <taxon>Fungi</taxon>
        <taxon>Fungi incertae sedis</taxon>
        <taxon>Mucoromycota</taxon>
        <taxon>Mucoromycotina</taxon>
        <taxon>Mucoromycetes</taxon>
        <taxon>Mucorales</taxon>
        <taxon>Mucorineae</taxon>
        <taxon>Mucoraceae</taxon>
        <taxon>Mucor</taxon>
    </lineage>
</organism>
<evidence type="ECO:0000313" key="3">
    <source>
        <dbReference type="Proteomes" id="UP000603453"/>
    </source>
</evidence>
<keyword evidence="3" id="KW-1185">Reference proteome</keyword>
<name>A0A8H7QPH7_9FUNG</name>
<reference evidence="2" key="1">
    <citation type="submission" date="2020-12" db="EMBL/GenBank/DDBJ databases">
        <title>Metabolic potential, ecology and presence of endohyphal bacteria is reflected in genomic diversity of Mucoromycotina.</title>
        <authorList>
            <person name="Muszewska A."/>
            <person name="Okrasinska A."/>
            <person name="Steczkiewicz K."/>
            <person name="Drgas O."/>
            <person name="Orlowska M."/>
            <person name="Perlinska-Lenart U."/>
            <person name="Aleksandrzak-Piekarczyk T."/>
            <person name="Szatraj K."/>
            <person name="Zielenkiewicz U."/>
            <person name="Pilsyk S."/>
            <person name="Malc E."/>
            <person name="Mieczkowski P."/>
            <person name="Kruszewska J.S."/>
            <person name="Biernat P."/>
            <person name="Pawlowska J."/>
        </authorList>
    </citation>
    <scope>NUCLEOTIDE SEQUENCE</scope>
    <source>
        <strain evidence="2">WA0000017839</strain>
    </source>
</reference>
<sequence length="101" mass="11458">MDPGHKLMQHIKTVPNLVSEEPSTTTPSNTSFVDLPWNEFSKLLAKNRKDRAEKIKESATPQEDQDFTLTRPQKGSVEDFSLGNWDACTGYQDSKQNSHLH</sequence>
<accession>A0A8H7QPH7</accession>
<evidence type="ECO:0000313" key="2">
    <source>
        <dbReference type="EMBL" id="KAG2195895.1"/>
    </source>
</evidence>
<feature type="region of interest" description="Disordered" evidence="1">
    <location>
        <begin position="51"/>
        <end position="82"/>
    </location>
</feature>
<dbReference type="OrthoDB" id="2274532at2759"/>
<feature type="compositionally biased region" description="Polar residues" evidence="1">
    <location>
        <begin position="59"/>
        <end position="73"/>
    </location>
</feature>
<dbReference type="AlphaFoldDB" id="A0A8H7QPH7"/>
<comment type="caution">
    <text evidence="2">The sequence shown here is derived from an EMBL/GenBank/DDBJ whole genome shotgun (WGS) entry which is preliminary data.</text>
</comment>
<dbReference type="EMBL" id="JAEPRD010000159">
    <property type="protein sequence ID" value="KAG2195895.1"/>
    <property type="molecule type" value="Genomic_DNA"/>
</dbReference>